<comment type="caution">
    <text evidence="1">The sequence shown here is derived from an EMBL/GenBank/DDBJ whole genome shotgun (WGS) entry which is preliminary data.</text>
</comment>
<accession>A0A7J2U501</accession>
<reference evidence="1" key="1">
    <citation type="journal article" date="2020" name="mSystems">
        <title>Genome- and Community-Level Interaction Insights into Carbon Utilization and Element Cycling Functions of Hydrothermarchaeota in Hydrothermal Sediment.</title>
        <authorList>
            <person name="Zhou Z."/>
            <person name="Liu Y."/>
            <person name="Xu W."/>
            <person name="Pan J."/>
            <person name="Luo Z.H."/>
            <person name="Li M."/>
        </authorList>
    </citation>
    <scope>NUCLEOTIDE SEQUENCE [LARGE SCALE GENOMIC DNA]</scope>
    <source>
        <strain evidence="1">SpSt-125</strain>
    </source>
</reference>
<sequence>MSLDVTAILNRIYEKLLSLSKEIDCAIACISGGVDSTTSAVVAMSTKITIHIYDHPPQQVMQHSH</sequence>
<name>A0A7J2U501_9CREN</name>
<organism evidence="1">
    <name type="scientific">Ignisphaera aggregans</name>
    <dbReference type="NCBI Taxonomy" id="334771"/>
    <lineage>
        <taxon>Archaea</taxon>
        <taxon>Thermoproteota</taxon>
        <taxon>Thermoprotei</taxon>
        <taxon>Desulfurococcales</taxon>
        <taxon>Desulfurococcaceae</taxon>
        <taxon>Ignisphaera</taxon>
    </lineage>
</organism>
<dbReference type="AlphaFoldDB" id="A0A7J2U501"/>
<protein>
    <submittedName>
        <fullName evidence="1">Uncharacterized protein</fullName>
    </submittedName>
</protein>
<gene>
    <name evidence="1" type="ORF">ENO26_07210</name>
</gene>
<evidence type="ECO:0000313" key="1">
    <source>
        <dbReference type="EMBL" id="HEM67333.1"/>
    </source>
</evidence>
<dbReference type="EMBL" id="DSEU01000047">
    <property type="protein sequence ID" value="HEM67333.1"/>
    <property type="molecule type" value="Genomic_DNA"/>
</dbReference>
<proteinExistence type="predicted"/>